<evidence type="ECO:0000313" key="10">
    <source>
        <dbReference type="Proteomes" id="UP000193380"/>
    </source>
</evidence>
<dbReference type="GO" id="GO:0040037">
    <property type="term" value="P:negative regulation of fibroblast growth factor receptor signaling pathway"/>
    <property type="evidence" value="ECO:0007669"/>
    <property type="project" value="TreeGrafter"/>
</dbReference>
<keyword evidence="6" id="KW-0963">Cytoplasm</keyword>
<feature type="compositionally biased region" description="Polar residues" evidence="8">
    <location>
        <begin position="133"/>
        <end position="160"/>
    </location>
</feature>
<dbReference type="PROSITE" id="PS51227">
    <property type="entry name" value="SPR"/>
    <property type="match status" value="1"/>
</dbReference>
<evidence type="ECO:0000256" key="7">
    <source>
        <dbReference type="ARBA" id="ARBA00023136"/>
    </source>
</evidence>
<evidence type="ECO:0000256" key="1">
    <source>
        <dbReference type="ARBA" id="ARBA00004370"/>
    </source>
</evidence>
<evidence type="ECO:0000256" key="4">
    <source>
        <dbReference type="ARBA" id="ARBA00018854"/>
    </source>
</evidence>
<accession>A0A060WW55</accession>
<evidence type="ECO:0000256" key="2">
    <source>
        <dbReference type="ARBA" id="ARBA00004496"/>
    </source>
</evidence>
<dbReference type="InterPro" id="IPR007875">
    <property type="entry name" value="Sprouty"/>
</dbReference>
<dbReference type="Pfam" id="PF05210">
    <property type="entry name" value="Sprouty"/>
    <property type="match status" value="1"/>
</dbReference>
<dbReference type="EMBL" id="FR904767">
    <property type="protein sequence ID" value="CDQ71436.1"/>
    <property type="molecule type" value="Genomic_DNA"/>
</dbReference>
<evidence type="ECO:0000256" key="5">
    <source>
        <dbReference type="ARBA" id="ARBA00022473"/>
    </source>
</evidence>
<dbReference type="InterPro" id="IPR051192">
    <property type="entry name" value="Sprouty_domain"/>
</dbReference>
<keyword evidence="7" id="KW-0472">Membrane</keyword>
<dbReference type="AlphaFoldDB" id="A0A060WW55"/>
<evidence type="ECO:0000256" key="6">
    <source>
        <dbReference type="ARBA" id="ARBA00022490"/>
    </source>
</evidence>
<sequence length="456" mass="49525">METSTQNGSGGGGSAGLLRALRDSGRLHRPHHAQEGQPDPGVNPGQQAPVLSLDQIRITGSSNEYTEGPTVGPIVVPRPPGSLPTQQKNDLGLETNEQLEPQDPRPNQRNLLPQLQQHPQPTHSTVPLMDAPSLSSSTEGSRNSPRTSTGSTSSVQRLLNSPEISEQIIRTQPISVELKQEELKPLASMAGGAGLLGKHAYRCEDCGRCKCQECMCPRALPSCWMCGRRCVCSAQNAVDYGTCVCCVKGLFYHCSSDDEDTCADKPFSCSQSHCCVRWSAMGLLSLFLPCLLCYLPAKGCLAACQSCYDRVKRPGCRCKNTNVVHCKSVDCKPTDKSVSAKPTGEPSHSSLHTLHNVLCPLESCSSLVLLRLHIPPFLGNMLIASVLIHHRDTFTDAHTQILMYAGTNIEISNIECMKLTCTHYASTPHTRLFTPIHTDFQSHQEAHTATLLLSPI</sequence>
<organism evidence="9 10">
    <name type="scientific">Oncorhynchus mykiss</name>
    <name type="common">Rainbow trout</name>
    <name type="synonym">Salmo gairdneri</name>
    <dbReference type="NCBI Taxonomy" id="8022"/>
    <lineage>
        <taxon>Eukaryota</taxon>
        <taxon>Metazoa</taxon>
        <taxon>Chordata</taxon>
        <taxon>Craniata</taxon>
        <taxon>Vertebrata</taxon>
        <taxon>Euteleostomi</taxon>
        <taxon>Actinopterygii</taxon>
        <taxon>Neopterygii</taxon>
        <taxon>Teleostei</taxon>
        <taxon>Protacanthopterygii</taxon>
        <taxon>Salmoniformes</taxon>
        <taxon>Salmonidae</taxon>
        <taxon>Salmoninae</taxon>
        <taxon>Oncorhynchus</taxon>
    </lineage>
</organism>
<dbReference type="Proteomes" id="UP000193380">
    <property type="component" value="Unassembled WGS sequence"/>
</dbReference>
<reference evidence="9" key="1">
    <citation type="journal article" date="2014" name="Nat. Commun.">
        <title>The rainbow trout genome provides novel insights into evolution after whole-genome duplication in vertebrates.</title>
        <authorList>
            <person name="Berthelot C."/>
            <person name="Brunet F."/>
            <person name="Chalopin D."/>
            <person name="Juanchich A."/>
            <person name="Bernard M."/>
            <person name="Noel B."/>
            <person name="Bento P."/>
            <person name="Da Silva C."/>
            <person name="Labadie K."/>
            <person name="Alberti A."/>
            <person name="Aury J.M."/>
            <person name="Louis A."/>
            <person name="Dehais P."/>
            <person name="Bardou P."/>
            <person name="Montfort J."/>
            <person name="Klopp C."/>
            <person name="Cabau C."/>
            <person name="Gaspin C."/>
            <person name="Thorgaard G.H."/>
            <person name="Boussaha M."/>
            <person name="Quillet E."/>
            <person name="Guyomard R."/>
            <person name="Galiana D."/>
            <person name="Bobe J."/>
            <person name="Volff J.N."/>
            <person name="Genet C."/>
            <person name="Wincker P."/>
            <person name="Jaillon O."/>
            <person name="Roest Crollius H."/>
            <person name="Guiguen Y."/>
        </authorList>
    </citation>
    <scope>NUCLEOTIDE SEQUENCE [LARGE SCALE GENOMIC DNA]</scope>
</reference>
<dbReference type="PANTHER" id="PTHR12365">
    <property type="entry name" value="SPROUTY"/>
    <property type="match status" value="1"/>
</dbReference>
<dbReference type="PANTHER" id="PTHR12365:SF8">
    <property type="entry name" value="PROTEIN SPROUTY HOMOLOG 2"/>
    <property type="match status" value="1"/>
</dbReference>
<feature type="region of interest" description="Disordered" evidence="8">
    <location>
        <begin position="1"/>
        <end position="50"/>
    </location>
</feature>
<feature type="region of interest" description="Disordered" evidence="8">
    <location>
        <begin position="117"/>
        <end position="160"/>
    </location>
</feature>
<dbReference type="GO" id="GO:0048513">
    <property type="term" value="P:animal organ development"/>
    <property type="evidence" value="ECO:0007669"/>
    <property type="project" value="TreeGrafter"/>
</dbReference>
<feature type="region of interest" description="Disordered" evidence="8">
    <location>
        <begin position="62"/>
        <end position="89"/>
    </location>
</feature>
<comment type="similarity">
    <text evidence="3">Belongs to the sprouty family.</text>
</comment>
<reference evidence="9" key="2">
    <citation type="submission" date="2014-03" db="EMBL/GenBank/DDBJ databases">
        <authorList>
            <person name="Genoscope - CEA"/>
        </authorList>
    </citation>
    <scope>NUCLEOTIDE SEQUENCE</scope>
</reference>
<keyword evidence="5" id="KW-0217">Developmental protein</keyword>
<comment type="subcellular location">
    <subcellularLocation>
        <location evidence="2">Cytoplasm</location>
    </subcellularLocation>
    <subcellularLocation>
        <location evidence="1">Membrane</location>
    </subcellularLocation>
</comment>
<protein>
    <recommendedName>
        <fullName evidence="4">Protein sprouty homolog 2</fullName>
    </recommendedName>
</protein>
<evidence type="ECO:0000256" key="8">
    <source>
        <dbReference type="SAM" id="MobiDB-lite"/>
    </source>
</evidence>
<evidence type="ECO:0000313" key="9">
    <source>
        <dbReference type="EMBL" id="CDQ71436.1"/>
    </source>
</evidence>
<name>A0A060WW55_ONCMY</name>
<dbReference type="GO" id="GO:0016020">
    <property type="term" value="C:membrane"/>
    <property type="evidence" value="ECO:0007669"/>
    <property type="project" value="UniProtKB-SubCell"/>
</dbReference>
<gene>
    <name evidence="9" type="ORF">GSONMT00044823001</name>
</gene>
<dbReference type="STRING" id="8022.A0A060WW55"/>
<dbReference type="PaxDb" id="8022-A0A060WW55"/>
<proteinExistence type="inferred from homology"/>
<dbReference type="GO" id="GO:0046580">
    <property type="term" value="P:negative regulation of Ras protein signal transduction"/>
    <property type="evidence" value="ECO:0007669"/>
    <property type="project" value="TreeGrafter"/>
</dbReference>
<dbReference type="GO" id="GO:0005829">
    <property type="term" value="C:cytosol"/>
    <property type="evidence" value="ECO:0007669"/>
    <property type="project" value="TreeGrafter"/>
</dbReference>
<evidence type="ECO:0000256" key="3">
    <source>
        <dbReference type="ARBA" id="ARBA00010964"/>
    </source>
</evidence>